<dbReference type="Gene3D" id="3.90.1690.10">
    <property type="entry name" value="phage-related protein like domain"/>
    <property type="match status" value="1"/>
</dbReference>
<dbReference type="Pfam" id="PF03864">
    <property type="entry name" value="Phage_cap_E"/>
    <property type="match status" value="1"/>
</dbReference>
<reference evidence="1 2" key="1">
    <citation type="submission" date="2019-06" db="EMBL/GenBank/DDBJ databases">
        <title>Tsukamurella conjunctivitidis sp. nov., Tsukamurella assacharolytica sp. nov. and Tsukamurella sputae sp. nov. isolated from patients with conjunctivitis, bacteraemia (lymphoma) and respiratory infection (sputum) in Hong Kong.</title>
        <authorList>
            <person name="Teng J.L.L."/>
            <person name="Lee H.H."/>
            <person name="Fong J.Y.H."/>
            <person name="Fok K.M.N."/>
            <person name="Lau S.K.P."/>
            <person name="Woo P.C.Y."/>
        </authorList>
    </citation>
    <scope>NUCLEOTIDE SEQUENCE [LARGE SCALE GENOMIC DNA]</scope>
    <source>
        <strain evidence="1 2">HKU71</strain>
    </source>
</reference>
<dbReference type="RefSeq" id="WP_146560001.1">
    <property type="nucleotide sequence ID" value="NZ_VIGW01000002.1"/>
</dbReference>
<dbReference type="OrthoDB" id="3196427at2"/>
<keyword evidence="2" id="KW-1185">Reference proteome</keyword>
<evidence type="ECO:0000313" key="2">
    <source>
        <dbReference type="Proteomes" id="UP000317291"/>
    </source>
</evidence>
<sequence>MTLWTDVITPAALTGYARQALADRERAKGSLAVYLPNRTVDDIVARFVAGANGLIDTAEYRSYDAEVSIGEPEDAKRVTLELPPLGRKFRISEYEQLRLRGNVDPQLMLGHITRYAARAAYSVSDRLEVARGKVLDTGTAVINENGFIATSDFGRRADFNATAATLWSAAGAKPLSDLRTWRDAFVNENGEAPGSILTSQQVLNALMVSSEFKGLATNSGTAPSVVTEQYVNSVLTSYGLPTITVYDRRARVAGTTVRVLPQDKLYLLPAAVDPYNAEGTDLGGTWWGTTLESSEPNYGIAGPDRPGIVVGTYKTEDPIGVWVHSAAIGLPVLANANLSFAAKVL</sequence>
<name>A0A5C5RDM2_9ACTN</name>
<dbReference type="AlphaFoldDB" id="A0A5C5RDM2"/>
<dbReference type="InterPro" id="IPR005564">
    <property type="entry name" value="Major_capsid_GpE"/>
</dbReference>
<comment type="caution">
    <text evidence="1">The sequence shown here is derived from an EMBL/GenBank/DDBJ whole genome shotgun (WGS) entry which is preliminary data.</text>
</comment>
<accession>A0A5C5RDM2</accession>
<dbReference type="EMBL" id="VIGW01000002">
    <property type="protein sequence ID" value="TWS20782.1"/>
    <property type="molecule type" value="Genomic_DNA"/>
</dbReference>
<proteinExistence type="predicted"/>
<dbReference type="InterPro" id="IPR053738">
    <property type="entry name" value="Lambda_capsid_assembly"/>
</dbReference>
<gene>
    <name evidence="1" type="ORF">FK529_05510</name>
</gene>
<evidence type="ECO:0000313" key="1">
    <source>
        <dbReference type="EMBL" id="TWS20782.1"/>
    </source>
</evidence>
<organism evidence="1 2">
    <name type="scientific">Tsukamurella asaccharolytica</name>
    <dbReference type="NCBI Taxonomy" id="2592067"/>
    <lineage>
        <taxon>Bacteria</taxon>
        <taxon>Bacillati</taxon>
        <taxon>Actinomycetota</taxon>
        <taxon>Actinomycetes</taxon>
        <taxon>Mycobacteriales</taxon>
        <taxon>Tsukamurellaceae</taxon>
        <taxon>Tsukamurella</taxon>
    </lineage>
</organism>
<dbReference type="Proteomes" id="UP000317291">
    <property type="component" value="Unassembled WGS sequence"/>
</dbReference>
<protein>
    <submittedName>
        <fullName evidence="1">Major capsid protein E</fullName>
    </submittedName>
</protein>